<reference evidence="1 2" key="1">
    <citation type="submission" date="2019-03" db="EMBL/GenBank/DDBJ databases">
        <title>Single cell metagenomics reveals metabolic interactions within the superorganism composed of flagellate Streblomastix strix and complex community of Bacteroidetes bacteria on its surface.</title>
        <authorList>
            <person name="Treitli S.C."/>
            <person name="Kolisko M."/>
            <person name="Husnik F."/>
            <person name="Keeling P."/>
            <person name="Hampl V."/>
        </authorList>
    </citation>
    <scope>NUCLEOTIDE SEQUENCE [LARGE SCALE GENOMIC DNA]</scope>
    <source>
        <strain evidence="1">ST1C</strain>
    </source>
</reference>
<sequence>PENSELINTPVLPRVIAKQDNTNAAEKSSRSIISKIWGNVSQQLQNTFSFSQQISKQISSELAEIQQLLEGIDILQEDQLKDSLQQLLSMIVKCSADKLFQGGEMMFQKLFSIFQTQNNPDISALCLSVLINFCTKVSINMQDEHLKMLYTSMMMSIQSPIREICEAGLFALKQAVTSIDRFRAVITPRGGFIK</sequence>
<dbReference type="InterPro" id="IPR016024">
    <property type="entry name" value="ARM-type_fold"/>
</dbReference>
<dbReference type="SUPFAM" id="SSF48371">
    <property type="entry name" value="ARM repeat"/>
    <property type="match status" value="1"/>
</dbReference>
<dbReference type="EMBL" id="SNRW01041342">
    <property type="protein sequence ID" value="KAA6337919.1"/>
    <property type="molecule type" value="Genomic_DNA"/>
</dbReference>
<gene>
    <name evidence="1" type="ORF">EZS28_052746</name>
</gene>
<evidence type="ECO:0000313" key="2">
    <source>
        <dbReference type="Proteomes" id="UP000324800"/>
    </source>
</evidence>
<dbReference type="Gene3D" id="1.25.10.10">
    <property type="entry name" value="Leucine-rich Repeat Variant"/>
    <property type="match status" value="1"/>
</dbReference>
<protein>
    <submittedName>
        <fullName evidence="1">Uncharacterized protein</fullName>
    </submittedName>
</protein>
<name>A0A5J4RW15_9EUKA</name>
<feature type="non-terminal residue" evidence="1">
    <location>
        <position position="194"/>
    </location>
</feature>
<proteinExistence type="predicted"/>
<organism evidence="1 2">
    <name type="scientific">Streblomastix strix</name>
    <dbReference type="NCBI Taxonomy" id="222440"/>
    <lineage>
        <taxon>Eukaryota</taxon>
        <taxon>Metamonada</taxon>
        <taxon>Preaxostyla</taxon>
        <taxon>Oxymonadida</taxon>
        <taxon>Streblomastigidae</taxon>
        <taxon>Streblomastix</taxon>
    </lineage>
</organism>
<dbReference type="Proteomes" id="UP000324800">
    <property type="component" value="Unassembled WGS sequence"/>
</dbReference>
<dbReference type="AlphaFoldDB" id="A0A5J4RW15"/>
<feature type="non-terminal residue" evidence="1">
    <location>
        <position position="1"/>
    </location>
</feature>
<evidence type="ECO:0000313" key="1">
    <source>
        <dbReference type="EMBL" id="KAA6337919.1"/>
    </source>
</evidence>
<dbReference type="InterPro" id="IPR011989">
    <property type="entry name" value="ARM-like"/>
</dbReference>
<accession>A0A5J4RW15</accession>
<comment type="caution">
    <text evidence="1">The sequence shown here is derived from an EMBL/GenBank/DDBJ whole genome shotgun (WGS) entry which is preliminary data.</text>
</comment>